<feature type="compositionally biased region" description="Low complexity" evidence="1">
    <location>
        <begin position="322"/>
        <end position="331"/>
    </location>
</feature>
<feature type="region of interest" description="Disordered" evidence="1">
    <location>
        <begin position="393"/>
        <end position="453"/>
    </location>
</feature>
<feature type="compositionally biased region" description="Polar residues" evidence="1">
    <location>
        <begin position="396"/>
        <end position="411"/>
    </location>
</feature>
<dbReference type="AlphaFoldDB" id="A0AAN7BYV0"/>
<keyword evidence="4" id="KW-1185">Reference proteome</keyword>
<sequence>MAIPRMLPAVLGGIAVPPTVAVVAIHVVLAQSREDRASSVKATAIVAAIFEGVVLLTISMLTYSHLGLWTERIRRYNAIWVGAALFLCSVAAAVSVGSLICLSKVTDDHFSTVLGEKAMDFLIGSSVTLGVAFASQLVFLVVHFVTGRVQTPKIHVSVHQDKRRSRSPPRVKSIAYHKTSASSVSTKARGQSFESRTPPGSSAGRSTAETVSSIRSSFSNVVRPISSRTRMLSQRASRRPPSLDLPVYNESSRSTEDGFDLWDTSAVDPQTRQTVLESSSPPPMGRFLETIPASPSTSRSPSPGRTLDFLEPPQRAKRRSRSYSPAPRRVSQAQRAAFTQHSTQSESHIHPLFRSDSPSLPSITTPGTVVVAAPLGGQVLSDRHSIKSLRRLRSGSLPNAPSPLSRQSSFDSFHRKRESESPEIREEDESVTPERPSTPVVGERKMTPPIPDWILSAGSRTSLATYNTRKFRVPGDIESIAGSEQI</sequence>
<feature type="transmembrane region" description="Helical" evidence="2">
    <location>
        <begin position="78"/>
        <end position="100"/>
    </location>
</feature>
<keyword evidence="2" id="KW-0472">Membrane</keyword>
<evidence type="ECO:0000256" key="2">
    <source>
        <dbReference type="SAM" id="Phobius"/>
    </source>
</evidence>
<organism evidence="3 4">
    <name type="scientific">Podospora fimiseda</name>
    <dbReference type="NCBI Taxonomy" id="252190"/>
    <lineage>
        <taxon>Eukaryota</taxon>
        <taxon>Fungi</taxon>
        <taxon>Dikarya</taxon>
        <taxon>Ascomycota</taxon>
        <taxon>Pezizomycotina</taxon>
        <taxon>Sordariomycetes</taxon>
        <taxon>Sordariomycetidae</taxon>
        <taxon>Sordariales</taxon>
        <taxon>Podosporaceae</taxon>
        <taxon>Podospora</taxon>
    </lineage>
</organism>
<feature type="compositionally biased region" description="Polar residues" evidence="1">
    <location>
        <begin position="267"/>
        <end position="279"/>
    </location>
</feature>
<name>A0AAN7BYV0_9PEZI</name>
<feature type="compositionally biased region" description="Low complexity" evidence="1">
    <location>
        <begin position="292"/>
        <end position="303"/>
    </location>
</feature>
<feature type="transmembrane region" description="Helical" evidence="2">
    <location>
        <begin position="121"/>
        <end position="145"/>
    </location>
</feature>
<accession>A0AAN7BYV0</accession>
<gene>
    <name evidence="3" type="ORF">QBC38DRAFT_145193</name>
</gene>
<feature type="transmembrane region" description="Helical" evidence="2">
    <location>
        <begin position="42"/>
        <end position="66"/>
    </location>
</feature>
<keyword evidence="2" id="KW-0812">Transmembrane</keyword>
<feature type="region of interest" description="Disordered" evidence="1">
    <location>
        <begin position="228"/>
        <end position="360"/>
    </location>
</feature>
<proteinExistence type="predicted"/>
<feature type="region of interest" description="Disordered" evidence="1">
    <location>
        <begin position="156"/>
        <end position="213"/>
    </location>
</feature>
<comment type="caution">
    <text evidence="3">The sequence shown here is derived from an EMBL/GenBank/DDBJ whole genome shotgun (WGS) entry which is preliminary data.</text>
</comment>
<evidence type="ECO:0000256" key="1">
    <source>
        <dbReference type="SAM" id="MobiDB-lite"/>
    </source>
</evidence>
<feature type="compositionally biased region" description="Polar residues" evidence="1">
    <location>
        <begin position="332"/>
        <end position="346"/>
    </location>
</feature>
<protein>
    <submittedName>
        <fullName evidence="3">Uncharacterized protein</fullName>
    </submittedName>
</protein>
<dbReference type="Proteomes" id="UP001301958">
    <property type="component" value="Unassembled WGS sequence"/>
</dbReference>
<reference evidence="3" key="1">
    <citation type="journal article" date="2023" name="Mol. Phylogenet. Evol.">
        <title>Genome-scale phylogeny and comparative genomics of the fungal order Sordariales.</title>
        <authorList>
            <person name="Hensen N."/>
            <person name="Bonometti L."/>
            <person name="Westerberg I."/>
            <person name="Brannstrom I.O."/>
            <person name="Guillou S."/>
            <person name="Cros-Aarteil S."/>
            <person name="Calhoun S."/>
            <person name="Haridas S."/>
            <person name="Kuo A."/>
            <person name="Mondo S."/>
            <person name="Pangilinan J."/>
            <person name="Riley R."/>
            <person name="LaButti K."/>
            <person name="Andreopoulos B."/>
            <person name="Lipzen A."/>
            <person name="Chen C."/>
            <person name="Yan M."/>
            <person name="Daum C."/>
            <person name="Ng V."/>
            <person name="Clum A."/>
            <person name="Steindorff A."/>
            <person name="Ohm R.A."/>
            <person name="Martin F."/>
            <person name="Silar P."/>
            <person name="Natvig D.O."/>
            <person name="Lalanne C."/>
            <person name="Gautier V."/>
            <person name="Ament-Velasquez S.L."/>
            <person name="Kruys A."/>
            <person name="Hutchinson M.I."/>
            <person name="Powell A.J."/>
            <person name="Barry K."/>
            <person name="Miller A.N."/>
            <person name="Grigoriev I.V."/>
            <person name="Debuchy R."/>
            <person name="Gladieux P."/>
            <person name="Hiltunen Thoren M."/>
            <person name="Johannesson H."/>
        </authorList>
    </citation>
    <scope>NUCLEOTIDE SEQUENCE</scope>
    <source>
        <strain evidence="3">CBS 990.96</strain>
    </source>
</reference>
<dbReference type="EMBL" id="MU865289">
    <property type="protein sequence ID" value="KAK4232090.1"/>
    <property type="molecule type" value="Genomic_DNA"/>
</dbReference>
<keyword evidence="2" id="KW-1133">Transmembrane helix</keyword>
<reference evidence="3" key="2">
    <citation type="submission" date="2023-05" db="EMBL/GenBank/DDBJ databases">
        <authorList>
            <consortium name="Lawrence Berkeley National Laboratory"/>
            <person name="Steindorff A."/>
            <person name="Hensen N."/>
            <person name="Bonometti L."/>
            <person name="Westerberg I."/>
            <person name="Brannstrom I.O."/>
            <person name="Guillou S."/>
            <person name="Cros-Aarteil S."/>
            <person name="Calhoun S."/>
            <person name="Haridas S."/>
            <person name="Kuo A."/>
            <person name="Mondo S."/>
            <person name="Pangilinan J."/>
            <person name="Riley R."/>
            <person name="Labutti K."/>
            <person name="Andreopoulos B."/>
            <person name="Lipzen A."/>
            <person name="Chen C."/>
            <person name="Yanf M."/>
            <person name="Daum C."/>
            <person name="Ng V."/>
            <person name="Clum A."/>
            <person name="Ohm R."/>
            <person name="Martin F."/>
            <person name="Silar P."/>
            <person name="Natvig D."/>
            <person name="Lalanne C."/>
            <person name="Gautier V."/>
            <person name="Ament-Velasquez S.L."/>
            <person name="Kruys A."/>
            <person name="Hutchinson M.I."/>
            <person name="Powell A.J."/>
            <person name="Barry K."/>
            <person name="Miller A.N."/>
            <person name="Grigoriev I.V."/>
            <person name="Debuchy R."/>
            <person name="Gladieux P."/>
            <person name="Thoren M.H."/>
            <person name="Johannesson H."/>
        </authorList>
    </citation>
    <scope>NUCLEOTIDE SEQUENCE</scope>
    <source>
        <strain evidence="3">CBS 990.96</strain>
    </source>
</reference>
<evidence type="ECO:0000313" key="4">
    <source>
        <dbReference type="Proteomes" id="UP001301958"/>
    </source>
</evidence>
<feature type="transmembrane region" description="Helical" evidence="2">
    <location>
        <begin position="6"/>
        <end position="30"/>
    </location>
</feature>
<feature type="compositionally biased region" description="Polar residues" evidence="1">
    <location>
        <begin position="179"/>
        <end position="213"/>
    </location>
</feature>
<evidence type="ECO:0000313" key="3">
    <source>
        <dbReference type="EMBL" id="KAK4232090.1"/>
    </source>
</evidence>